<dbReference type="RefSeq" id="WP_343957438.1">
    <property type="nucleotide sequence ID" value="NZ_BAAAKZ010000001.1"/>
</dbReference>
<proteinExistence type="predicted"/>
<dbReference type="PRINTS" id="PR00368">
    <property type="entry name" value="FADPNR"/>
</dbReference>
<dbReference type="EMBL" id="JBHTLY010000002">
    <property type="protein sequence ID" value="MFD1201337.1"/>
    <property type="molecule type" value="Genomic_DNA"/>
</dbReference>
<dbReference type="Proteomes" id="UP001597181">
    <property type="component" value="Unassembled WGS sequence"/>
</dbReference>
<dbReference type="InterPro" id="IPR023753">
    <property type="entry name" value="FAD/NAD-binding_dom"/>
</dbReference>
<evidence type="ECO:0000256" key="1">
    <source>
        <dbReference type="ARBA" id="ARBA00022630"/>
    </source>
</evidence>
<dbReference type="PRINTS" id="PR00469">
    <property type="entry name" value="PNDRDTASEII"/>
</dbReference>
<comment type="caution">
    <text evidence="5">The sequence shown here is derived from an EMBL/GenBank/DDBJ whole genome shotgun (WGS) entry which is preliminary data.</text>
</comment>
<dbReference type="PANTHER" id="PTHR48105">
    <property type="entry name" value="THIOREDOXIN REDUCTASE 1-RELATED-RELATED"/>
    <property type="match status" value="1"/>
</dbReference>
<protein>
    <submittedName>
        <fullName evidence="5">NAD(P)/FAD-dependent oxidoreductase</fullName>
    </submittedName>
</protein>
<sequence length="326" mass="33365">MQTTPHEPSQPAANGFDAVIIGGGAAGLSAAQALGRSLRRTLVIDSGEPRNRFAGHMHNVLGLDGTPPGELIARGRAEAEAYGVEFAVGLVSAVREGKNGLVLDVEGRAGGAPTTIRTRALVVATGVVDVLPDIPGLAAHWGSSVLHCPYCHGWEVRGQRLAVIATSPASLHQAKLLRQWTDSLTVFSAGLGELDAAVERELSARGVALVPAAVTEVVGGAAGLAGVRTSDGALHNIDAVFTAATMTPRDEFLAGLGLERTDAPFGSFLAVDPMGNTSHPRVWAIGNIVNPMATVPIAMGAGAQAGAAVNYALVEEDFGLAAEGTR</sequence>
<dbReference type="Pfam" id="PF07992">
    <property type="entry name" value="Pyr_redox_2"/>
    <property type="match status" value="1"/>
</dbReference>
<evidence type="ECO:0000256" key="3">
    <source>
        <dbReference type="ARBA" id="ARBA00048132"/>
    </source>
</evidence>
<dbReference type="InterPro" id="IPR050097">
    <property type="entry name" value="Ferredoxin-NADP_redctase_2"/>
</dbReference>
<evidence type="ECO:0000313" key="5">
    <source>
        <dbReference type="EMBL" id="MFD1201337.1"/>
    </source>
</evidence>
<feature type="domain" description="FAD/NAD(P)-binding" evidence="4">
    <location>
        <begin position="17"/>
        <end position="302"/>
    </location>
</feature>
<comment type="catalytic activity">
    <reaction evidence="3">
        <text>[thioredoxin]-dithiol + NADP(+) = [thioredoxin]-disulfide + NADPH + H(+)</text>
        <dbReference type="Rhea" id="RHEA:20345"/>
        <dbReference type="Rhea" id="RHEA-COMP:10698"/>
        <dbReference type="Rhea" id="RHEA-COMP:10700"/>
        <dbReference type="ChEBI" id="CHEBI:15378"/>
        <dbReference type="ChEBI" id="CHEBI:29950"/>
        <dbReference type="ChEBI" id="CHEBI:50058"/>
        <dbReference type="ChEBI" id="CHEBI:57783"/>
        <dbReference type="ChEBI" id="CHEBI:58349"/>
        <dbReference type="EC" id="1.8.1.9"/>
    </reaction>
</comment>
<accession>A0ABW3TLJ4</accession>
<dbReference type="InterPro" id="IPR036188">
    <property type="entry name" value="FAD/NAD-bd_sf"/>
</dbReference>
<keyword evidence="1" id="KW-0285">Flavoprotein</keyword>
<evidence type="ECO:0000259" key="4">
    <source>
        <dbReference type="Pfam" id="PF07992"/>
    </source>
</evidence>
<evidence type="ECO:0000313" key="6">
    <source>
        <dbReference type="Proteomes" id="UP001597181"/>
    </source>
</evidence>
<reference evidence="6" key="1">
    <citation type="journal article" date="2019" name="Int. J. Syst. Evol. Microbiol.">
        <title>The Global Catalogue of Microorganisms (GCM) 10K type strain sequencing project: providing services to taxonomists for standard genome sequencing and annotation.</title>
        <authorList>
            <consortium name="The Broad Institute Genomics Platform"/>
            <consortium name="The Broad Institute Genome Sequencing Center for Infectious Disease"/>
            <person name="Wu L."/>
            <person name="Ma J."/>
        </authorList>
    </citation>
    <scope>NUCLEOTIDE SEQUENCE [LARGE SCALE GENOMIC DNA]</scope>
    <source>
        <strain evidence="6">CCUG 50213</strain>
    </source>
</reference>
<dbReference type="SUPFAM" id="SSF51905">
    <property type="entry name" value="FAD/NAD(P)-binding domain"/>
    <property type="match status" value="1"/>
</dbReference>
<evidence type="ECO:0000256" key="2">
    <source>
        <dbReference type="ARBA" id="ARBA00023002"/>
    </source>
</evidence>
<gene>
    <name evidence="5" type="ORF">ACFQ3U_05450</name>
</gene>
<keyword evidence="2" id="KW-0560">Oxidoreductase</keyword>
<dbReference type="Gene3D" id="3.50.50.60">
    <property type="entry name" value="FAD/NAD(P)-binding domain"/>
    <property type="match status" value="2"/>
</dbReference>
<name>A0ABW3TLJ4_9MICO</name>
<organism evidence="5 6">
    <name type="scientific">Leucobacter albus</name>
    <dbReference type="NCBI Taxonomy" id="272210"/>
    <lineage>
        <taxon>Bacteria</taxon>
        <taxon>Bacillati</taxon>
        <taxon>Actinomycetota</taxon>
        <taxon>Actinomycetes</taxon>
        <taxon>Micrococcales</taxon>
        <taxon>Microbacteriaceae</taxon>
        <taxon>Leucobacter</taxon>
    </lineage>
</organism>
<keyword evidence="6" id="KW-1185">Reference proteome</keyword>